<dbReference type="EMBL" id="BAAALF010000128">
    <property type="protein sequence ID" value="GAA1258259.1"/>
    <property type="molecule type" value="Genomic_DNA"/>
</dbReference>
<proteinExistence type="predicted"/>
<feature type="domain" description="Metallo-beta-lactamase" evidence="2">
    <location>
        <begin position="46"/>
        <end position="248"/>
    </location>
</feature>
<dbReference type="Gene3D" id="3.60.15.10">
    <property type="entry name" value="Ribonuclease Z/Hydroxyacylglutathione hydrolase-like"/>
    <property type="match status" value="1"/>
</dbReference>
<sequence length="372" mass="39181">MGQHAENAPGETVRPEFRTGRVRELANDGTVRVLAHLPGETETWGWANCGLIEHRGRALLVDTPYTPALTEGMLARYEERVPGVAIEAVALTHANGDHCWGLQALPGQPEVIATEATAHAICHEPSPEQVTALLRGSDPDSALGAYFRAMFPFDFSAVELGRANVTFRGEHVVKLGEGADGVEVHLIEVGPGHSSGDLLVHVPQAATVFAGDVLFVGHHPVTWASLTGVIAALDRVLALEPEVVVPGHGPVCGPAQVAELRDYLELLRLHAERCHAEGLGLLEAARSFPLPAYAAGWGMPERMVITIATHYRALSADQGAPDMVALVGACAEYWAQAGGRSQGDAERAAGGPVPLPEQRGAGADEAAQAGRG</sequence>
<dbReference type="RefSeq" id="WP_344444762.1">
    <property type="nucleotide sequence ID" value="NZ_BAAALF010000128.1"/>
</dbReference>
<evidence type="ECO:0000313" key="3">
    <source>
        <dbReference type="EMBL" id="GAA1258259.1"/>
    </source>
</evidence>
<evidence type="ECO:0000256" key="1">
    <source>
        <dbReference type="SAM" id="MobiDB-lite"/>
    </source>
</evidence>
<dbReference type="SMART" id="SM00849">
    <property type="entry name" value="Lactamase_B"/>
    <property type="match status" value="1"/>
</dbReference>
<name>A0ABP4HCW6_9ACTN</name>
<feature type="region of interest" description="Disordered" evidence="1">
    <location>
        <begin position="341"/>
        <end position="372"/>
    </location>
</feature>
<gene>
    <name evidence="3" type="ORF">GCM10009665_55610</name>
</gene>
<evidence type="ECO:0000259" key="2">
    <source>
        <dbReference type="SMART" id="SM00849"/>
    </source>
</evidence>
<organism evidence="3 4">
    <name type="scientific">Kitasatospora nipponensis</name>
    <dbReference type="NCBI Taxonomy" id="258049"/>
    <lineage>
        <taxon>Bacteria</taxon>
        <taxon>Bacillati</taxon>
        <taxon>Actinomycetota</taxon>
        <taxon>Actinomycetes</taxon>
        <taxon>Kitasatosporales</taxon>
        <taxon>Streptomycetaceae</taxon>
        <taxon>Kitasatospora</taxon>
    </lineage>
</organism>
<dbReference type="CDD" id="cd16282">
    <property type="entry name" value="metallo-hydrolase-like_MBL-fold"/>
    <property type="match status" value="1"/>
</dbReference>
<dbReference type="InterPro" id="IPR036866">
    <property type="entry name" value="RibonucZ/Hydroxyglut_hydro"/>
</dbReference>
<dbReference type="PANTHER" id="PTHR42951">
    <property type="entry name" value="METALLO-BETA-LACTAMASE DOMAIN-CONTAINING"/>
    <property type="match status" value="1"/>
</dbReference>
<dbReference type="Proteomes" id="UP001500037">
    <property type="component" value="Unassembled WGS sequence"/>
</dbReference>
<dbReference type="SUPFAM" id="SSF56281">
    <property type="entry name" value="Metallo-hydrolase/oxidoreductase"/>
    <property type="match status" value="1"/>
</dbReference>
<protein>
    <recommendedName>
        <fullName evidence="2">Metallo-beta-lactamase domain-containing protein</fullName>
    </recommendedName>
</protein>
<keyword evidence="4" id="KW-1185">Reference proteome</keyword>
<accession>A0ABP4HCW6</accession>
<dbReference type="Pfam" id="PF00753">
    <property type="entry name" value="Lactamase_B"/>
    <property type="match status" value="1"/>
</dbReference>
<dbReference type="InterPro" id="IPR001279">
    <property type="entry name" value="Metallo-B-lactamas"/>
</dbReference>
<comment type="caution">
    <text evidence="3">The sequence shown here is derived from an EMBL/GenBank/DDBJ whole genome shotgun (WGS) entry which is preliminary data.</text>
</comment>
<evidence type="ECO:0000313" key="4">
    <source>
        <dbReference type="Proteomes" id="UP001500037"/>
    </source>
</evidence>
<dbReference type="PANTHER" id="PTHR42951:SF4">
    <property type="entry name" value="ACYL-COENZYME A THIOESTERASE MBLAC2"/>
    <property type="match status" value="1"/>
</dbReference>
<dbReference type="InterPro" id="IPR050855">
    <property type="entry name" value="NDM-1-like"/>
</dbReference>
<reference evidence="4" key="1">
    <citation type="journal article" date="2019" name="Int. J. Syst. Evol. Microbiol.">
        <title>The Global Catalogue of Microorganisms (GCM) 10K type strain sequencing project: providing services to taxonomists for standard genome sequencing and annotation.</title>
        <authorList>
            <consortium name="The Broad Institute Genomics Platform"/>
            <consortium name="The Broad Institute Genome Sequencing Center for Infectious Disease"/>
            <person name="Wu L."/>
            <person name="Ma J."/>
        </authorList>
    </citation>
    <scope>NUCLEOTIDE SEQUENCE [LARGE SCALE GENOMIC DNA]</scope>
    <source>
        <strain evidence="4">JCM 13004</strain>
    </source>
</reference>